<dbReference type="Pfam" id="PF24864">
    <property type="entry name" value="DUF7730"/>
    <property type="match status" value="1"/>
</dbReference>
<evidence type="ECO:0000259" key="2">
    <source>
        <dbReference type="Pfam" id="PF24864"/>
    </source>
</evidence>
<accession>A0ABR4LT25</accession>
<dbReference type="RefSeq" id="XP_070886673.1">
    <property type="nucleotide sequence ID" value="XM_071032824.1"/>
</dbReference>
<comment type="caution">
    <text evidence="3">The sequence shown here is derived from an EMBL/GenBank/DDBJ whole genome shotgun (WGS) entry which is preliminary data.</text>
</comment>
<dbReference type="Proteomes" id="UP001610432">
    <property type="component" value="Unassembled WGS sequence"/>
</dbReference>
<gene>
    <name evidence="3" type="ORF">BJX67DRAFT_380639</name>
</gene>
<evidence type="ECO:0000313" key="4">
    <source>
        <dbReference type="Proteomes" id="UP001610432"/>
    </source>
</evidence>
<sequence>MVKSNLLSRLIRRGPQHNQSHPEQPQQPQDANSQRPTSIQQKHVNADSYWKRAQLDSPGISSSTCAVNGDWGDPEHLPALPADYRAVFSQIAEDTEEPGVYLQHQSSFFGKLPRELRDEIYFYAFGGNRVHIDFGFYQGRQRWAWWHRVCDDPGNCPGKEYVCPEVAEAEQAMFELASGAWVKQGFEYKIGALSWLRSCKIAYQETVPILYGTTTFVLTHGIDQLFRLSRVMPPVHLQWITSMYIEIDVYRVPNYAPTLEPILRDFYHGFFDILEHQFPNVRDLTVLIHRLGHRPLADTMSPEWTSEQETMWVGPWEKLAESRSWRKLEIGLSGEERFNEFHEIIEGRGKLRRCKGFVFTRCIDPFRNGW</sequence>
<proteinExistence type="predicted"/>
<name>A0ABR4LT25_9EURO</name>
<reference evidence="3 4" key="1">
    <citation type="submission" date="2024-07" db="EMBL/GenBank/DDBJ databases">
        <title>Section-level genome sequencing and comparative genomics of Aspergillus sections Usti and Cavernicolus.</title>
        <authorList>
            <consortium name="Lawrence Berkeley National Laboratory"/>
            <person name="Nybo J.L."/>
            <person name="Vesth T.C."/>
            <person name="Theobald S."/>
            <person name="Frisvad J.C."/>
            <person name="Larsen T.O."/>
            <person name="Kjaerboelling I."/>
            <person name="Rothschild-Mancinelli K."/>
            <person name="Lyhne E.K."/>
            <person name="Kogle M.E."/>
            <person name="Barry K."/>
            <person name="Clum A."/>
            <person name="Na H."/>
            <person name="Ledsgaard L."/>
            <person name="Lin J."/>
            <person name="Lipzen A."/>
            <person name="Kuo A."/>
            <person name="Riley R."/>
            <person name="Mondo S."/>
            <person name="Labutti K."/>
            <person name="Haridas S."/>
            <person name="Pangalinan J."/>
            <person name="Salamov A.A."/>
            <person name="Simmons B.A."/>
            <person name="Magnuson J.K."/>
            <person name="Chen J."/>
            <person name="Drula E."/>
            <person name="Henrissat B."/>
            <person name="Wiebenga A."/>
            <person name="Lubbers R.J."/>
            <person name="Gomes A.C."/>
            <person name="Macurrencykelacurrency M.R."/>
            <person name="Stajich J."/>
            <person name="Grigoriev I.V."/>
            <person name="Mortensen U.H."/>
            <person name="De Vries R.P."/>
            <person name="Baker S.E."/>
            <person name="Andersen M.R."/>
        </authorList>
    </citation>
    <scope>NUCLEOTIDE SEQUENCE [LARGE SCALE GENOMIC DNA]</scope>
    <source>
        <strain evidence="3 4">CBS 449.75</strain>
    </source>
</reference>
<feature type="domain" description="DUF7730" evidence="2">
    <location>
        <begin position="103"/>
        <end position="288"/>
    </location>
</feature>
<dbReference type="PANTHER" id="PTHR38790:SF4">
    <property type="entry name" value="2EXR DOMAIN-CONTAINING PROTEIN"/>
    <property type="match status" value="1"/>
</dbReference>
<dbReference type="GeneID" id="98147896"/>
<feature type="region of interest" description="Disordered" evidence="1">
    <location>
        <begin position="14"/>
        <end position="43"/>
    </location>
</feature>
<dbReference type="InterPro" id="IPR056632">
    <property type="entry name" value="DUF7730"/>
</dbReference>
<evidence type="ECO:0000256" key="1">
    <source>
        <dbReference type="SAM" id="MobiDB-lite"/>
    </source>
</evidence>
<organism evidence="3 4">
    <name type="scientific">Aspergillus lucknowensis</name>
    <dbReference type="NCBI Taxonomy" id="176173"/>
    <lineage>
        <taxon>Eukaryota</taxon>
        <taxon>Fungi</taxon>
        <taxon>Dikarya</taxon>
        <taxon>Ascomycota</taxon>
        <taxon>Pezizomycotina</taxon>
        <taxon>Eurotiomycetes</taxon>
        <taxon>Eurotiomycetidae</taxon>
        <taxon>Eurotiales</taxon>
        <taxon>Aspergillaceae</taxon>
        <taxon>Aspergillus</taxon>
        <taxon>Aspergillus subgen. Nidulantes</taxon>
    </lineage>
</organism>
<dbReference type="EMBL" id="JBFXLQ010000017">
    <property type="protein sequence ID" value="KAL2867694.1"/>
    <property type="molecule type" value="Genomic_DNA"/>
</dbReference>
<dbReference type="PANTHER" id="PTHR38790">
    <property type="entry name" value="2EXR DOMAIN-CONTAINING PROTEIN-RELATED"/>
    <property type="match status" value="1"/>
</dbReference>
<protein>
    <recommendedName>
        <fullName evidence="2">DUF7730 domain-containing protein</fullName>
    </recommendedName>
</protein>
<feature type="compositionally biased region" description="Polar residues" evidence="1">
    <location>
        <begin position="16"/>
        <end position="43"/>
    </location>
</feature>
<keyword evidence="4" id="KW-1185">Reference proteome</keyword>
<evidence type="ECO:0000313" key="3">
    <source>
        <dbReference type="EMBL" id="KAL2867694.1"/>
    </source>
</evidence>